<evidence type="ECO:0000256" key="2">
    <source>
        <dbReference type="SAM" id="SignalP"/>
    </source>
</evidence>
<evidence type="ECO:0000256" key="1">
    <source>
        <dbReference type="SAM" id="MobiDB-lite"/>
    </source>
</evidence>
<feature type="signal peptide" evidence="2">
    <location>
        <begin position="1"/>
        <end position="21"/>
    </location>
</feature>
<dbReference type="KEGG" id="gbc:GbCGDNIH3_7037"/>
<sequence>MRVSMIATVSFLLGASAPASYAELCVMPCIAQDGTVQPSGTVLNRAVWVVPPATDGITEWQPDRGQPLYLPELPASPPPDDPDDPASR</sequence>
<protein>
    <recommendedName>
        <fullName evidence="5">Secreted protein</fullName>
    </recommendedName>
</protein>
<evidence type="ECO:0000313" key="3">
    <source>
        <dbReference type="EMBL" id="AHJ63275.1"/>
    </source>
</evidence>
<dbReference type="Proteomes" id="UP000019438">
    <property type="component" value="Chromosome"/>
</dbReference>
<name>A0AAN0RE32_9PROT</name>
<feature type="region of interest" description="Disordered" evidence="1">
    <location>
        <begin position="57"/>
        <end position="88"/>
    </location>
</feature>
<keyword evidence="2" id="KW-0732">Signal</keyword>
<organism evidence="3 4">
    <name type="scientific">Granulibacter bethesdensis</name>
    <dbReference type="NCBI Taxonomy" id="364410"/>
    <lineage>
        <taxon>Bacteria</taxon>
        <taxon>Pseudomonadati</taxon>
        <taxon>Pseudomonadota</taxon>
        <taxon>Alphaproteobacteria</taxon>
        <taxon>Acetobacterales</taxon>
        <taxon>Acetobacteraceae</taxon>
        <taxon>Granulibacter</taxon>
    </lineage>
</organism>
<accession>A0AAN0RE32</accession>
<dbReference type="AlphaFoldDB" id="A0AAN0RE32"/>
<evidence type="ECO:0000313" key="4">
    <source>
        <dbReference type="Proteomes" id="UP000019438"/>
    </source>
</evidence>
<gene>
    <name evidence="3" type="ORF">GbCGDNIH3_7037</name>
</gene>
<evidence type="ECO:0008006" key="5">
    <source>
        <dbReference type="Google" id="ProtNLM"/>
    </source>
</evidence>
<dbReference type="EMBL" id="CP003181">
    <property type="protein sequence ID" value="AHJ63275.1"/>
    <property type="molecule type" value="Genomic_DNA"/>
</dbReference>
<proteinExistence type="predicted"/>
<feature type="chain" id="PRO_5042943311" description="Secreted protein" evidence="2">
    <location>
        <begin position="22"/>
        <end position="88"/>
    </location>
</feature>
<reference evidence="4" key="1">
    <citation type="submission" date="2012-06" db="EMBL/GenBank/DDBJ databases">
        <title>Genome analysis of multiple Granulibacter bethesdensis isolates demonstrates substantial genome diversity.</title>
        <authorList>
            <person name="Greenberg D.E."/>
            <person name="Porcella S.F."/>
            <person name="Zarember K."/>
            <person name="Zelazny A.M."/>
            <person name="Bruno D."/>
            <person name="Martens C."/>
            <person name="Barbian K.D."/>
            <person name="Jaske E."/>
            <person name="Holland S.M."/>
        </authorList>
    </citation>
    <scope>NUCLEOTIDE SEQUENCE [LARGE SCALE GENOMIC DNA]</scope>
    <source>
        <strain evidence="4">CGDNIH3</strain>
    </source>
</reference>